<dbReference type="Proteomes" id="UP000242815">
    <property type="component" value="Unassembled WGS sequence"/>
</dbReference>
<name>A0A1I6C9T0_9GAMM</name>
<sequence>MNYPNRLCGAGSHSFAVVYRLLESVHFFSNEFLHILHCAFPMQLMNRLAIQPQNSVALLLTRVTLGHSNKNNWRII</sequence>
<evidence type="ECO:0000313" key="1">
    <source>
        <dbReference type="EMBL" id="SFQ89912.1"/>
    </source>
</evidence>
<dbReference type="STRING" id="1002526.SAMN05216578_1232"/>
<dbReference type="EMBL" id="FOYD01000023">
    <property type="protein sequence ID" value="SFQ89912.1"/>
    <property type="molecule type" value="Genomic_DNA"/>
</dbReference>
<gene>
    <name evidence="1" type="ORF">SAMN05216578_1232</name>
</gene>
<organism evidence="1 2">
    <name type="scientific">Halopseudomonas formosensis</name>
    <dbReference type="NCBI Taxonomy" id="1002526"/>
    <lineage>
        <taxon>Bacteria</taxon>
        <taxon>Pseudomonadati</taxon>
        <taxon>Pseudomonadota</taxon>
        <taxon>Gammaproteobacteria</taxon>
        <taxon>Pseudomonadales</taxon>
        <taxon>Pseudomonadaceae</taxon>
        <taxon>Halopseudomonas</taxon>
    </lineage>
</organism>
<accession>A0A1I6C9T0</accession>
<evidence type="ECO:0000313" key="2">
    <source>
        <dbReference type="Proteomes" id="UP000242815"/>
    </source>
</evidence>
<dbReference type="AlphaFoldDB" id="A0A1I6C9T0"/>
<protein>
    <submittedName>
        <fullName evidence="1">Uncharacterized protein</fullName>
    </submittedName>
</protein>
<reference evidence="1 2" key="1">
    <citation type="submission" date="2016-10" db="EMBL/GenBank/DDBJ databases">
        <authorList>
            <person name="de Groot N.N."/>
        </authorList>
    </citation>
    <scope>NUCLEOTIDE SEQUENCE [LARGE SCALE GENOMIC DNA]</scope>
    <source>
        <strain evidence="1 2">JCM 18415</strain>
    </source>
</reference>
<proteinExistence type="predicted"/>